<protein>
    <submittedName>
        <fullName evidence="2">Uncharacterized protein</fullName>
    </submittedName>
</protein>
<dbReference type="EMBL" id="CM029052">
    <property type="protein sequence ID" value="KAG2556905.1"/>
    <property type="molecule type" value="Genomic_DNA"/>
</dbReference>
<dbReference type="AlphaFoldDB" id="A0A8T0P7W4"/>
<comment type="caution">
    <text evidence="2">The sequence shown here is derived from an EMBL/GenBank/DDBJ whole genome shotgun (WGS) entry which is preliminary data.</text>
</comment>
<gene>
    <name evidence="2" type="ORF">PVAP13_8NG178700</name>
</gene>
<proteinExistence type="predicted"/>
<feature type="compositionally biased region" description="Basic and acidic residues" evidence="1">
    <location>
        <begin position="100"/>
        <end position="113"/>
    </location>
</feature>
<accession>A0A8T0P7W4</accession>
<dbReference type="Proteomes" id="UP000823388">
    <property type="component" value="Chromosome 8N"/>
</dbReference>
<evidence type="ECO:0000256" key="1">
    <source>
        <dbReference type="SAM" id="MobiDB-lite"/>
    </source>
</evidence>
<sequence length="124" mass="14642">MLVRAEGPLSCGRKSWNSPRNLSNPIKVWQFKMRNLRRKLKGWALNINADTKRKKKALLEEFDLLDVFSEFNQIIDAEKTRMQKIQGELEKMWQMEEIKAKQRSSDRDIKEGDMNICNTQNEQG</sequence>
<reference evidence="2" key="1">
    <citation type="submission" date="2020-05" db="EMBL/GenBank/DDBJ databases">
        <title>WGS assembly of Panicum virgatum.</title>
        <authorList>
            <person name="Lovell J.T."/>
            <person name="Jenkins J."/>
            <person name="Shu S."/>
            <person name="Juenger T.E."/>
            <person name="Schmutz J."/>
        </authorList>
    </citation>
    <scope>NUCLEOTIDE SEQUENCE</scope>
    <source>
        <strain evidence="2">AP13</strain>
    </source>
</reference>
<name>A0A8T0P7W4_PANVG</name>
<feature type="region of interest" description="Disordered" evidence="1">
    <location>
        <begin position="100"/>
        <end position="124"/>
    </location>
</feature>
<evidence type="ECO:0000313" key="2">
    <source>
        <dbReference type="EMBL" id="KAG2556905.1"/>
    </source>
</evidence>
<organism evidence="2 3">
    <name type="scientific">Panicum virgatum</name>
    <name type="common">Blackwell switchgrass</name>
    <dbReference type="NCBI Taxonomy" id="38727"/>
    <lineage>
        <taxon>Eukaryota</taxon>
        <taxon>Viridiplantae</taxon>
        <taxon>Streptophyta</taxon>
        <taxon>Embryophyta</taxon>
        <taxon>Tracheophyta</taxon>
        <taxon>Spermatophyta</taxon>
        <taxon>Magnoliopsida</taxon>
        <taxon>Liliopsida</taxon>
        <taxon>Poales</taxon>
        <taxon>Poaceae</taxon>
        <taxon>PACMAD clade</taxon>
        <taxon>Panicoideae</taxon>
        <taxon>Panicodae</taxon>
        <taxon>Paniceae</taxon>
        <taxon>Panicinae</taxon>
        <taxon>Panicum</taxon>
        <taxon>Panicum sect. Hiantes</taxon>
    </lineage>
</organism>
<keyword evidence="3" id="KW-1185">Reference proteome</keyword>
<evidence type="ECO:0000313" key="3">
    <source>
        <dbReference type="Proteomes" id="UP000823388"/>
    </source>
</evidence>